<dbReference type="EMBL" id="CAJNIZ010031300">
    <property type="protein sequence ID" value="CAE7529657.1"/>
    <property type="molecule type" value="Genomic_DNA"/>
</dbReference>
<keyword evidence="3" id="KW-1185">Reference proteome</keyword>
<organism evidence="2 3">
    <name type="scientific">Symbiodinium pilosum</name>
    <name type="common">Dinoflagellate</name>
    <dbReference type="NCBI Taxonomy" id="2952"/>
    <lineage>
        <taxon>Eukaryota</taxon>
        <taxon>Sar</taxon>
        <taxon>Alveolata</taxon>
        <taxon>Dinophyceae</taxon>
        <taxon>Suessiales</taxon>
        <taxon>Symbiodiniaceae</taxon>
        <taxon>Symbiodinium</taxon>
    </lineage>
</organism>
<accession>A0A812TNS2</accession>
<feature type="region of interest" description="Disordered" evidence="1">
    <location>
        <begin position="64"/>
        <end position="106"/>
    </location>
</feature>
<proteinExistence type="predicted"/>
<feature type="compositionally biased region" description="Polar residues" evidence="1">
    <location>
        <begin position="85"/>
        <end position="106"/>
    </location>
</feature>
<evidence type="ECO:0000313" key="2">
    <source>
        <dbReference type="EMBL" id="CAE7529657.1"/>
    </source>
</evidence>
<name>A0A812TNS2_SYMPI</name>
<dbReference type="AlphaFoldDB" id="A0A812TNS2"/>
<feature type="compositionally biased region" description="Low complexity" evidence="1">
    <location>
        <begin position="64"/>
        <end position="84"/>
    </location>
</feature>
<sequence length="106" mass="11857">MPLRRATRRTWPARLLRRQGRRLPITMVKILLTWKESLLAAQRGTLEQTSTDLAQPGMIIWTPSRSPTSAARRLPSSAAAIPRATQTTSATALRNSMTPSRQLVPR</sequence>
<reference evidence="2" key="1">
    <citation type="submission" date="2021-02" db="EMBL/GenBank/DDBJ databases">
        <authorList>
            <person name="Dougan E. K."/>
            <person name="Rhodes N."/>
            <person name="Thang M."/>
            <person name="Chan C."/>
        </authorList>
    </citation>
    <scope>NUCLEOTIDE SEQUENCE</scope>
</reference>
<dbReference type="Proteomes" id="UP000649617">
    <property type="component" value="Unassembled WGS sequence"/>
</dbReference>
<evidence type="ECO:0000256" key="1">
    <source>
        <dbReference type="SAM" id="MobiDB-lite"/>
    </source>
</evidence>
<comment type="caution">
    <text evidence="2">The sequence shown here is derived from an EMBL/GenBank/DDBJ whole genome shotgun (WGS) entry which is preliminary data.</text>
</comment>
<gene>
    <name evidence="2" type="ORF">SPIL2461_LOCUS13942</name>
</gene>
<evidence type="ECO:0000313" key="3">
    <source>
        <dbReference type="Proteomes" id="UP000649617"/>
    </source>
</evidence>
<protein>
    <submittedName>
        <fullName evidence="2">Uncharacterized protein</fullName>
    </submittedName>
</protein>